<dbReference type="Gene3D" id="3.40.50.300">
    <property type="entry name" value="P-loop containing nucleotide triphosphate hydrolases"/>
    <property type="match status" value="1"/>
</dbReference>
<dbReference type="SUPFAM" id="SSF52540">
    <property type="entry name" value="P-loop containing nucleoside triphosphate hydrolases"/>
    <property type="match status" value="1"/>
</dbReference>
<evidence type="ECO:0008006" key="4">
    <source>
        <dbReference type="Google" id="ProtNLM"/>
    </source>
</evidence>
<keyword evidence="1" id="KW-0812">Transmembrane</keyword>
<keyword evidence="1" id="KW-1133">Transmembrane helix</keyword>
<dbReference type="Proteomes" id="UP000252107">
    <property type="component" value="Unassembled WGS sequence"/>
</dbReference>
<accession>A0A367Q777</accession>
<comment type="caution">
    <text evidence="2">The sequence shown here is derived from an EMBL/GenBank/DDBJ whole genome shotgun (WGS) entry which is preliminary data.</text>
</comment>
<protein>
    <recommendedName>
        <fullName evidence="4">WD-40 repeat protein</fullName>
    </recommendedName>
</protein>
<dbReference type="Pfam" id="PF14516">
    <property type="entry name" value="AAA_35"/>
    <property type="match status" value="1"/>
</dbReference>
<evidence type="ECO:0000256" key="1">
    <source>
        <dbReference type="SAM" id="Phobius"/>
    </source>
</evidence>
<dbReference type="InterPro" id="IPR027417">
    <property type="entry name" value="P-loop_NTPase"/>
</dbReference>
<reference evidence="2" key="1">
    <citation type="submission" date="2016-04" db="EMBL/GenBank/DDBJ databases">
        <authorList>
            <person name="Tabuchi Yagui T.R."/>
        </authorList>
    </citation>
    <scope>NUCLEOTIDE SEQUENCE [LARGE SCALE GENOMIC DNA]</scope>
    <source>
        <strain evidence="2">NIES-26</strain>
    </source>
</reference>
<organism evidence="2 3">
    <name type="scientific">Nostoc minutum NIES-26</name>
    <dbReference type="NCBI Taxonomy" id="1844469"/>
    <lineage>
        <taxon>Bacteria</taxon>
        <taxon>Bacillati</taxon>
        <taxon>Cyanobacteriota</taxon>
        <taxon>Cyanophyceae</taxon>
        <taxon>Nostocales</taxon>
        <taxon>Nostocaceae</taxon>
        <taxon>Nostoc</taxon>
    </lineage>
</organism>
<keyword evidence="1" id="KW-0472">Membrane</keyword>
<evidence type="ECO:0000313" key="2">
    <source>
        <dbReference type="EMBL" id="RCJ19641.1"/>
    </source>
</evidence>
<proteinExistence type="predicted"/>
<name>A0A367Q777_9NOSO</name>
<gene>
    <name evidence="2" type="ORF">A6770_05730</name>
</gene>
<keyword evidence="3" id="KW-1185">Reference proteome</keyword>
<sequence length="525" mass="60204">MNQYEYQIGGSLKVEAPSYVERQADQELYNALMRGEFCYVFSSRQMGKSSLRLRTRHRLEQAGYSCASIDMTRIGNGNITPSQWYKGIVVDLLRSFNLFGKVNLKAWWSEREDLSALQRLSQFVEDILLVQLQTEKIFIFVDEIDSVLGLNFPVVDFFTLIRSCYNQRAENPEYNRLTWALFGVATPSDLIADRNCTPFNIGTSIVLDGFSLSEVQPLAAGLEGKVANPMAVLKEILAWTSGQPFLTQKLCQIVVQERNSGSKDVQEHRTLEADERYKLDDHLPIVNYHLISFYYQFPSLILEKLVQTHILDNWEANDEPEHLKTIRDRLLRNEQRAGGLLGLYQQILQGTQVSVDDGEEQIELLLSGLVTKQRGQLIVKNRIYQEVFNQAWVEKQLAKLRPYSQALNAWVASKHCDYSRLLRGTALLEALAWSQGKSLSDLDYQFLAASQECDRREVETWLEAERAKEVKARLVQEQKAARLQRLFFVGAFSWVLIVALGFGMVTFLGYGQQCSVRLKELLHFQ</sequence>
<dbReference type="AlphaFoldDB" id="A0A367Q777"/>
<dbReference type="EMBL" id="LXQD01000339">
    <property type="protein sequence ID" value="RCJ19641.1"/>
    <property type="molecule type" value="Genomic_DNA"/>
</dbReference>
<feature type="transmembrane region" description="Helical" evidence="1">
    <location>
        <begin position="486"/>
        <end position="510"/>
    </location>
</feature>
<evidence type="ECO:0000313" key="3">
    <source>
        <dbReference type="Proteomes" id="UP000252107"/>
    </source>
</evidence>